<feature type="region of interest" description="Disordered" evidence="2">
    <location>
        <begin position="458"/>
        <end position="571"/>
    </location>
</feature>
<feature type="compositionally biased region" description="Polar residues" evidence="2">
    <location>
        <begin position="272"/>
        <end position="297"/>
    </location>
</feature>
<feature type="compositionally biased region" description="Polar residues" evidence="2">
    <location>
        <begin position="38"/>
        <end position="68"/>
    </location>
</feature>
<feature type="compositionally biased region" description="Acidic residues" evidence="2">
    <location>
        <begin position="464"/>
        <end position="481"/>
    </location>
</feature>
<gene>
    <name evidence="3" type="ORF">RCL2_000553500</name>
</gene>
<feature type="compositionally biased region" description="Polar residues" evidence="2">
    <location>
        <begin position="553"/>
        <end position="571"/>
    </location>
</feature>
<dbReference type="Proteomes" id="UP000615446">
    <property type="component" value="Unassembled WGS sequence"/>
</dbReference>
<feature type="compositionally biased region" description="Polar residues" evidence="2">
    <location>
        <begin position="221"/>
        <end position="241"/>
    </location>
</feature>
<organism evidence="3 4">
    <name type="scientific">Rhizophagus clarus</name>
    <dbReference type="NCBI Taxonomy" id="94130"/>
    <lineage>
        <taxon>Eukaryota</taxon>
        <taxon>Fungi</taxon>
        <taxon>Fungi incertae sedis</taxon>
        <taxon>Mucoromycota</taxon>
        <taxon>Glomeromycotina</taxon>
        <taxon>Glomeromycetes</taxon>
        <taxon>Glomerales</taxon>
        <taxon>Glomeraceae</taxon>
        <taxon>Rhizophagus</taxon>
    </lineage>
</organism>
<feature type="region of interest" description="Disordered" evidence="2">
    <location>
        <begin position="366"/>
        <end position="441"/>
    </location>
</feature>
<feature type="region of interest" description="Disordered" evidence="2">
    <location>
        <begin position="272"/>
        <end position="324"/>
    </location>
</feature>
<feature type="region of interest" description="Disordered" evidence="2">
    <location>
        <begin position="1"/>
        <end position="252"/>
    </location>
</feature>
<feature type="compositionally biased region" description="Polar residues" evidence="2">
    <location>
        <begin position="506"/>
        <end position="532"/>
    </location>
</feature>
<sequence>MTELQQDFDENVNEEKNLTKPASTKVNDNEVGKIVPLSSISTPHKLDINSNSDEMTSNLDNQTDSPNKLNELIDENEKDPSNFSAIVNNDKQTSSPTISPISNDDRQLNPTTFTTLNELNNNSPNISTNLNESTNDKQNSLNDLSDDIQNSSAISDDKQSDDKQSDDKQINPQTISLTSNDDGKNDDKQIDSQTTSTISNDDGKINSQTTSPIFSDDKQIDSQTASNEDGKINSSITSSFTNDDEKFTSPTTSTILYDDVDGEIKLPTISSLSNDNKEINSPPNLYDDNSNIITNEPTSKEEKEFNQPPDTNKDSKHDLSEDNINSSAIVDESEIQEEKEQLINTNLHNNGDSFDEDGEYELIQNDKKEQNQLTSTSLRDDEVSSDEDEHSVEGPSKHGIGDSSYSFINEVYNNNTQLSQPPESIIEDPSKHESYNDDIKVNNEIEYSRDFDDKINNNKVIESNSDDNDYYDDDDSEDDETKTEVNQNDDETKTEANQNDDETKTEANQTSITDDNTFEPESSTMFNVSDYNSVRKDKVQVNDQQIRERRRPNQQYQESSSPENLTSFKNSNVRITDTHRPSASFGKIFKNVLFSVVFFAVVYFIYDINQLSKKPSCLRSIADITDNIFEEINSVELPAINTISDYIVRCRSAANSVERSAIKSYGNQIVKGLRDIGEITKKSRDSLQYMYSKGSTLQTSFESEIEAILRRLDSNHIRQDDGKYIRDRLYHLTKKIKEIRLLVEKIHNHILDTKKIRISIEEDIRNGLKDAEKYNRNEKYSPDIDKAKKGIDNVDNTLSELYTNIDNLDKLREILNDYADKLVNVSEQLDEMGDKGVRILKADIKHLRLAVENTKVRSHNFNKLAKTD</sequence>
<feature type="compositionally biased region" description="Polar residues" evidence="2">
    <location>
        <begin position="170"/>
        <end position="180"/>
    </location>
</feature>
<feature type="compositionally biased region" description="Polar residues" evidence="2">
    <location>
        <begin position="403"/>
        <end position="422"/>
    </location>
</feature>
<evidence type="ECO:0000256" key="1">
    <source>
        <dbReference type="SAM" id="Coils"/>
    </source>
</evidence>
<name>A0A8H3L2H6_9GLOM</name>
<dbReference type="EMBL" id="BLAL01000034">
    <property type="protein sequence ID" value="GES78223.1"/>
    <property type="molecule type" value="Genomic_DNA"/>
</dbReference>
<feature type="compositionally biased region" description="Polar residues" evidence="2">
    <location>
        <begin position="81"/>
        <end position="102"/>
    </location>
</feature>
<feature type="compositionally biased region" description="Basic and acidic residues" evidence="2">
    <location>
        <begin position="298"/>
        <end position="320"/>
    </location>
</feature>
<dbReference type="AlphaFoldDB" id="A0A8H3L2H6"/>
<accession>A0A8H3L2H6</accession>
<feature type="compositionally biased region" description="Polar residues" evidence="2">
    <location>
        <begin position="136"/>
        <end position="154"/>
    </location>
</feature>
<dbReference type="OrthoDB" id="2372306at2759"/>
<protein>
    <submittedName>
        <fullName evidence="3">Uncharacterized protein</fullName>
    </submittedName>
</protein>
<evidence type="ECO:0000256" key="2">
    <source>
        <dbReference type="SAM" id="MobiDB-lite"/>
    </source>
</evidence>
<feature type="compositionally biased region" description="Basic and acidic residues" evidence="2">
    <location>
        <begin position="428"/>
        <end position="441"/>
    </location>
</feature>
<comment type="caution">
    <text evidence="3">The sequence shown here is derived from an EMBL/GenBank/DDBJ whole genome shotgun (WGS) entry which is preliminary data.</text>
</comment>
<feature type="compositionally biased region" description="Acidic residues" evidence="2">
    <location>
        <begin position="1"/>
        <end position="12"/>
    </location>
</feature>
<evidence type="ECO:0000313" key="3">
    <source>
        <dbReference type="EMBL" id="GES78223.1"/>
    </source>
</evidence>
<proteinExistence type="predicted"/>
<feature type="compositionally biased region" description="Basic and acidic residues" evidence="2">
    <location>
        <begin position="391"/>
        <end position="400"/>
    </location>
</feature>
<reference evidence="3" key="1">
    <citation type="submission" date="2019-10" db="EMBL/GenBank/DDBJ databases">
        <title>Conservation and host-specific expression of non-tandemly repeated heterogenous ribosome RNA gene in arbuscular mycorrhizal fungi.</title>
        <authorList>
            <person name="Maeda T."/>
            <person name="Kobayashi Y."/>
            <person name="Nakagawa T."/>
            <person name="Ezawa T."/>
            <person name="Yamaguchi K."/>
            <person name="Bino T."/>
            <person name="Nishimoto Y."/>
            <person name="Shigenobu S."/>
            <person name="Kawaguchi M."/>
        </authorList>
    </citation>
    <scope>NUCLEOTIDE SEQUENCE</scope>
    <source>
        <strain evidence="3">HR1</strain>
    </source>
</reference>
<feature type="coiled-coil region" evidence="1">
    <location>
        <begin position="808"/>
        <end position="835"/>
    </location>
</feature>
<evidence type="ECO:0000313" key="4">
    <source>
        <dbReference type="Proteomes" id="UP000615446"/>
    </source>
</evidence>
<keyword evidence="1" id="KW-0175">Coiled coil</keyword>
<feature type="compositionally biased region" description="Basic and acidic residues" evidence="2">
    <location>
        <begin position="181"/>
        <end position="190"/>
    </location>
</feature>
<feature type="compositionally biased region" description="Low complexity" evidence="2">
    <location>
        <begin position="108"/>
        <end position="132"/>
    </location>
</feature>
<feature type="compositionally biased region" description="Polar residues" evidence="2">
    <location>
        <begin position="191"/>
        <end position="213"/>
    </location>
</feature>
<feature type="compositionally biased region" description="Basic and acidic residues" evidence="2">
    <location>
        <begin position="155"/>
        <end position="169"/>
    </location>
</feature>